<dbReference type="RefSeq" id="WP_354618700.1">
    <property type="nucleotide sequence ID" value="NZ_JBEWYP010000005.1"/>
</dbReference>
<dbReference type="GO" id="GO:0005524">
    <property type="term" value="F:ATP binding"/>
    <property type="evidence" value="ECO:0007669"/>
    <property type="project" value="UniProtKB-KW"/>
</dbReference>
<dbReference type="PRINTS" id="PR00344">
    <property type="entry name" value="BCTRLSENSOR"/>
</dbReference>
<evidence type="ECO:0000256" key="15">
    <source>
        <dbReference type="SAM" id="Phobius"/>
    </source>
</evidence>
<evidence type="ECO:0000259" key="18">
    <source>
        <dbReference type="PROSITE" id="PS50894"/>
    </source>
</evidence>
<evidence type="ECO:0000256" key="1">
    <source>
        <dbReference type="ARBA" id="ARBA00000085"/>
    </source>
</evidence>
<dbReference type="InterPro" id="IPR036890">
    <property type="entry name" value="HATPase_C_sf"/>
</dbReference>
<dbReference type="InterPro" id="IPR003661">
    <property type="entry name" value="HisK_dim/P_dom"/>
</dbReference>
<evidence type="ECO:0000313" key="19">
    <source>
        <dbReference type="EMBL" id="MET7029900.1"/>
    </source>
</evidence>
<protein>
    <recommendedName>
        <fullName evidence="3">histidine kinase</fullName>
        <ecNumber evidence="3">2.7.13.3</ecNumber>
    </recommendedName>
</protein>
<evidence type="ECO:0000259" key="16">
    <source>
        <dbReference type="PROSITE" id="PS50109"/>
    </source>
</evidence>
<feature type="modified residue" description="4-aspartylphosphate" evidence="14">
    <location>
        <position position="617"/>
    </location>
</feature>
<evidence type="ECO:0000256" key="3">
    <source>
        <dbReference type="ARBA" id="ARBA00012438"/>
    </source>
</evidence>
<dbReference type="Gene3D" id="1.20.120.160">
    <property type="entry name" value="HPT domain"/>
    <property type="match status" value="1"/>
</dbReference>
<keyword evidence="6 14" id="KW-0597">Phosphoprotein</keyword>
<dbReference type="SUPFAM" id="SSF55874">
    <property type="entry name" value="ATPase domain of HSP90 chaperone/DNA topoisomerase II/histidine kinase"/>
    <property type="match status" value="1"/>
</dbReference>
<evidence type="ECO:0000256" key="5">
    <source>
        <dbReference type="ARBA" id="ARBA00022519"/>
    </source>
</evidence>
<keyword evidence="5" id="KW-0997">Cell inner membrane</keyword>
<dbReference type="PROSITE" id="PS50110">
    <property type="entry name" value="RESPONSE_REGULATORY"/>
    <property type="match status" value="1"/>
</dbReference>
<reference evidence="19 20" key="1">
    <citation type="submission" date="2024-07" db="EMBL/GenBank/DDBJ databases">
        <title>The genome sequence of type strain Sediminicola luteus GDMCC 1.2596T.</title>
        <authorList>
            <person name="Liu Y."/>
        </authorList>
    </citation>
    <scope>NUCLEOTIDE SEQUENCE [LARGE SCALE GENOMIC DNA]</scope>
    <source>
        <strain evidence="19 20">GDMCC 1.2596</strain>
    </source>
</reference>
<dbReference type="CDD" id="cd00082">
    <property type="entry name" value="HisKA"/>
    <property type="match status" value="1"/>
</dbReference>
<dbReference type="InterPro" id="IPR011006">
    <property type="entry name" value="CheY-like_superfamily"/>
</dbReference>
<evidence type="ECO:0000256" key="2">
    <source>
        <dbReference type="ARBA" id="ARBA00004429"/>
    </source>
</evidence>
<dbReference type="CDD" id="cd16922">
    <property type="entry name" value="HATPase_EvgS-ArcB-TorS-like"/>
    <property type="match status" value="1"/>
</dbReference>
<keyword evidence="10 19" id="KW-0547">Nucleotide-binding</keyword>
<dbReference type="SUPFAM" id="SSF52172">
    <property type="entry name" value="CheY-like"/>
    <property type="match status" value="1"/>
</dbReference>
<dbReference type="InterPro" id="IPR003594">
    <property type="entry name" value="HATPase_dom"/>
</dbReference>
<dbReference type="Proteomes" id="UP001549773">
    <property type="component" value="Unassembled WGS sequence"/>
</dbReference>
<evidence type="ECO:0000259" key="17">
    <source>
        <dbReference type="PROSITE" id="PS50110"/>
    </source>
</evidence>
<dbReference type="PANTHER" id="PTHR43047">
    <property type="entry name" value="TWO-COMPONENT HISTIDINE PROTEIN KINASE"/>
    <property type="match status" value="1"/>
</dbReference>
<dbReference type="CDD" id="cd17546">
    <property type="entry name" value="REC_hyHK_CKI1_RcsC-like"/>
    <property type="match status" value="1"/>
</dbReference>
<dbReference type="Gene3D" id="3.30.565.10">
    <property type="entry name" value="Histidine kinase-like ATPase, C-terminal domain"/>
    <property type="match status" value="1"/>
</dbReference>
<dbReference type="PANTHER" id="PTHR43047:SF72">
    <property type="entry name" value="OSMOSENSING HISTIDINE PROTEIN KINASE SLN1"/>
    <property type="match status" value="1"/>
</dbReference>
<dbReference type="Pfam" id="PF00072">
    <property type="entry name" value="Response_reg"/>
    <property type="match status" value="1"/>
</dbReference>
<keyword evidence="20" id="KW-1185">Reference proteome</keyword>
<dbReference type="SMART" id="SM00387">
    <property type="entry name" value="HATPase_c"/>
    <property type="match status" value="1"/>
</dbReference>
<evidence type="ECO:0000313" key="20">
    <source>
        <dbReference type="Proteomes" id="UP001549773"/>
    </source>
</evidence>
<gene>
    <name evidence="19" type="ORF">ABXZ32_10860</name>
</gene>
<evidence type="ECO:0000256" key="12">
    <source>
        <dbReference type="ARBA" id="ARBA00023136"/>
    </source>
</evidence>
<keyword evidence="11 15" id="KW-1133">Transmembrane helix</keyword>
<feature type="transmembrane region" description="Helical" evidence="15">
    <location>
        <begin position="12"/>
        <end position="31"/>
    </location>
</feature>
<evidence type="ECO:0000256" key="14">
    <source>
        <dbReference type="PROSITE-ProRule" id="PRU00169"/>
    </source>
</evidence>
<dbReference type="PROSITE" id="PS50894">
    <property type="entry name" value="HPT"/>
    <property type="match status" value="1"/>
</dbReference>
<evidence type="ECO:0000256" key="6">
    <source>
        <dbReference type="ARBA" id="ARBA00022553"/>
    </source>
</evidence>
<keyword evidence="12 15" id="KW-0472">Membrane</keyword>
<dbReference type="SMART" id="SM00388">
    <property type="entry name" value="HisKA"/>
    <property type="match status" value="1"/>
</dbReference>
<dbReference type="InterPro" id="IPR036641">
    <property type="entry name" value="HPT_dom_sf"/>
</dbReference>
<keyword evidence="4" id="KW-1003">Cell membrane</keyword>
<dbReference type="InterPro" id="IPR036097">
    <property type="entry name" value="HisK_dim/P_sf"/>
</dbReference>
<dbReference type="EMBL" id="JBEWYP010000005">
    <property type="protein sequence ID" value="MET7029900.1"/>
    <property type="molecule type" value="Genomic_DNA"/>
</dbReference>
<feature type="domain" description="Histidine kinase" evidence="16">
    <location>
        <begin position="328"/>
        <end position="549"/>
    </location>
</feature>
<dbReference type="Gene3D" id="3.40.50.2300">
    <property type="match status" value="1"/>
</dbReference>
<feature type="domain" description="HPt" evidence="18">
    <location>
        <begin position="720"/>
        <end position="822"/>
    </location>
</feature>
<name>A0ABV2TYH2_9FLAO</name>
<feature type="transmembrane region" description="Helical" evidence="15">
    <location>
        <begin position="275"/>
        <end position="295"/>
    </location>
</feature>
<dbReference type="PROSITE" id="PS50109">
    <property type="entry name" value="HIS_KIN"/>
    <property type="match status" value="1"/>
</dbReference>
<evidence type="ECO:0000256" key="7">
    <source>
        <dbReference type="ARBA" id="ARBA00022679"/>
    </source>
</evidence>
<dbReference type="SUPFAM" id="SSF47384">
    <property type="entry name" value="Homodimeric domain of signal transducing histidine kinase"/>
    <property type="match status" value="1"/>
</dbReference>
<feature type="domain" description="Response regulatory" evidence="17">
    <location>
        <begin position="569"/>
        <end position="685"/>
    </location>
</feature>
<evidence type="ECO:0000256" key="9">
    <source>
        <dbReference type="ARBA" id="ARBA00022777"/>
    </source>
</evidence>
<dbReference type="SUPFAM" id="SSF47226">
    <property type="entry name" value="Histidine-containing phosphotransfer domain, HPT domain"/>
    <property type="match status" value="1"/>
</dbReference>
<dbReference type="InterPro" id="IPR005467">
    <property type="entry name" value="His_kinase_dom"/>
</dbReference>
<evidence type="ECO:0000256" key="10">
    <source>
        <dbReference type="ARBA" id="ARBA00022840"/>
    </source>
</evidence>
<accession>A0ABV2TYH2</accession>
<evidence type="ECO:0000256" key="13">
    <source>
        <dbReference type="PROSITE-ProRule" id="PRU00110"/>
    </source>
</evidence>
<dbReference type="Gene3D" id="1.10.287.130">
    <property type="match status" value="1"/>
</dbReference>
<organism evidence="19 20">
    <name type="scientific">Sediminicola luteus</name>
    <dbReference type="NCBI Taxonomy" id="319238"/>
    <lineage>
        <taxon>Bacteria</taxon>
        <taxon>Pseudomonadati</taxon>
        <taxon>Bacteroidota</taxon>
        <taxon>Flavobacteriia</taxon>
        <taxon>Flavobacteriales</taxon>
        <taxon>Flavobacteriaceae</taxon>
        <taxon>Sediminicola</taxon>
    </lineage>
</organism>
<keyword evidence="9" id="KW-0418">Kinase</keyword>
<comment type="subcellular location">
    <subcellularLocation>
        <location evidence="2">Cell inner membrane</location>
        <topology evidence="2">Multi-pass membrane protein</topology>
    </subcellularLocation>
</comment>
<keyword evidence="10 19" id="KW-0067">ATP-binding</keyword>
<keyword evidence="7" id="KW-0808">Transferase</keyword>
<proteinExistence type="predicted"/>
<dbReference type="SMART" id="SM00448">
    <property type="entry name" value="REC"/>
    <property type="match status" value="1"/>
</dbReference>
<evidence type="ECO:0000256" key="4">
    <source>
        <dbReference type="ARBA" id="ARBA00022475"/>
    </source>
</evidence>
<comment type="caution">
    <text evidence="19">The sequence shown here is derived from an EMBL/GenBank/DDBJ whole genome shotgun (WGS) entry which is preliminary data.</text>
</comment>
<dbReference type="InterPro" id="IPR008207">
    <property type="entry name" value="Sig_transdc_His_kin_Hpt_dom"/>
</dbReference>
<dbReference type="InterPro" id="IPR004358">
    <property type="entry name" value="Sig_transdc_His_kin-like_C"/>
</dbReference>
<keyword evidence="8 15" id="KW-0812">Transmembrane</keyword>
<dbReference type="Pfam" id="PF00512">
    <property type="entry name" value="HisKA"/>
    <property type="match status" value="1"/>
</dbReference>
<dbReference type="InterPro" id="IPR001789">
    <property type="entry name" value="Sig_transdc_resp-reg_receiver"/>
</dbReference>
<evidence type="ECO:0000256" key="11">
    <source>
        <dbReference type="ARBA" id="ARBA00022989"/>
    </source>
</evidence>
<dbReference type="EC" id="2.7.13.3" evidence="3"/>
<feature type="modified residue" description="Phosphohistidine" evidence="13">
    <location>
        <position position="759"/>
    </location>
</feature>
<dbReference type="Pfam" id="PF02518">
    <property type="entry name" value="HATPase_c"/>
    <property type="match status" value="1"/>
</dbReference>
<evidence type="ECO:0000256" key="8">
    <source>
        <dbReference type="ARBA" id="ARBA00022692"/>
    </source>
</evidence>
<comment type="catalytic activity">
    <reaction evidence="1">
        <text>ATP + protein L-histidine = ADP + protein N-phospho-L-histidine.</text>
        <dbReference type="EC" id="2.7.13.3"/>
    </reaction>
</comment>
<sequence>MNKSKNKFTLKIMFSYLFLGVLAVVSAYFIFSEVRTYVFYQTSNNNDNKLVKTGSLLTELYEAEGLSKIALQKKTQTSFRAYTQKIDSIYTVIDSIKGLTSSDNQKDMLNSVQFLLQKKVGNSKELLKLKIKNDANSSIDNALKEFNKIEESMGKITPESLNPNYADLPPDAKIAVKKWADYLSENVPKDSKNIPEGTRVDSLLTASRSLLDEAKQNNTKILRTVAQKEQELSRNDLEISQQLRGIITAFEQELLTKTYNENMIKQAALTKSIRLAGFAALLGFAIVALFTFLISKDYWKVQLFRQQLEKEKKFSESILKSREQLISTVSHDLRTPLNTITGYSELMENEGLTMQQSSYLKNIKSASAYVDSLVNDLLDFSKLEAGKILVDKKGFILSDLIIETAENLKELNSKKPIELILDIDPRLEKPVLSDPFRIRQILTNLIGNAYKFTDRGFIKVEAMVLQEMDNSYQTRIKVIDSGIGVKKEKQEHIFNEFTQAEDHTDKKYGGYGLGLTISKKLTTLLNGSLELKSDGQKGSEFTIKLPLQISQTPIEQPEENPLNPKKGLHILIIDDDPAMLKLLKEVCRNLAISTTTYTDFNDVGKNNSLHYDVVLTDIQMPQISGFEVLKKLKKDGYAHYKQQPIIAMTGRKDLEETEYLDAGFSAVLLKPFAKNSFLKVLNHLFPQSIQGENESIQPNAQHASSSLFNLEVINSFLGDNKAALYEVLTTFISDVRTNLDHLNEAIEKLDRKEINATAHKMLPMFRQLKANDIVPILEKLEVLNESKMDKQELKRTSQDLKNKTTVLLLAITSYMSKDLNYNG</sequence>